<keyword evidence="2 7" id="KW-0812">Transmembrane</keyword>
<evidence type="ECO:0000256" key="3">
    <source>
        <dbReference type="ARBA" id="ARBA00022741"/>
    </source>
</evidence>
<sequence length="597" mass="68860">MVKIKNHFNLLKRNLKVFNRVLKILLQCNSKYIALNLFVMLVSSLIPVTLITIMRYLINSLQTLNVNLYATLSLAIFYVLVDLTNTLIVKVDSYYGEKFSLKFAGELKMMILKKTKGLSLKQFEDPTIYNVIQRAEQGSEGTLFSYYTTYINVIQKVITLVSVSIVLILWKWWIVLLISLIPIITSLKMLKINEEQYVIRRNRTGKDRMLWYVGYLLTKDIAFKEIKLNNLNSYFVKKYKEVYSFVVNSEMPIIKKRFKFGVLFGVLDQIMLGFIFLLIVIDTFFKKIMLGDTMAYINSVSKVKESVTALLNNIVSIYKESLYISQLFEFLDLPPNYDSKRTYKLEDIHSIEIKNLSYKYKDNQNFVLQNINLSISSNQLIGIVGKNGSGKTTLIRILSGFYDDYEGEIFINNINLKLIDKSSLRKLTSVLFQDFSRYEMTVRENIGVGNLDQIKNDDKLNESIEMTGFNKVLNQGLDTQLGNWFDDGTQLSGGEWQKIAISRTLLKNSKFLILDEPTAALDPISEIQLFKNIQEVLSEKISIIITHRITDIEKLADKIIILEEGKIVDSGNHSDLMDNSELYQRMYNKSAHGIINV</sequence>
<dbReference type="Pfam" id="PF00005">
    <property type="entry name" value="ABC_tran"/>
    <property type="match status" value="1"/>
</dbReference>
<feature type="domain" description="ABC transmembrane type-1" evidence="9">
    <location>
        <begin position="34"/>
        <end position="319"/>
    </location>
</feature>
<dbReference type="CDD" id="cd03228">
    <property type="entry name" value="ABCC_MRP_Like"/>
    <property type="match status" value="1"/>
</dbReference>
<dbReference type="SUPFAM" id="SSF52540">
    <property type="entry name" value="P-loop containing nucleoside triphosphate hydrolases"/>
    <property type="match status" value="1"/>
</dbReference>
<evidence type="ECO:0000256" key="7">
    <source>
        <dbReference type="SAM" id="Phobius"/>
    </source>
</evidence>
<feature type="transmembrane region" description="Helical" evidence="7">
    <location>
        <begin position="66"/>
        <end position="88"/>
    </location>
</feature>
<dbReference type="InterPro" id="IPR003439">
    <property type="entry name" value="ABC_transporter-like_ATP-bd"/>
</dbReference>
<dbReference type="InterPro" id="IPR036640">
    <property type="entry name" value="ABC1_TM_sf"/>
</dbReference>
<dbReference type="PROSITE" id="PS50929">
    <property type="entry name" value="ABC_TM1F"/>
    <property type="match status" value="1"/>
</dbReference>
<feature type="transmembrane region" description="Helical" evidence="7">
    <location>
        <begin position="32"/>
        <end position="54"/>
    </location>
</feature>
<reference evidence="10 11" key="1">
    <citation type="submission" date="2017-09" db="EMBL/GenBank/DDBJ databases">
        <title>Large-scale bioinformatics analysis of Bacillus genomes uncovers conserved roles of natural products in bacterial physiology.</title>
        <authorList>
            <consortium name="Agbiome Team Llc"/>
            <person name="Bleich R.M."/>
            <person name="Grubbs K.J."/>
            <person name="Santa Maria K.C."/>
            <person name="Allen S.E."/>
            <person name="Farag S."/>
            <person name="Shank E.A."/>
            <person name="Bowers A."/>
        </authorList>
    </citation>
    <scope>NUCLEOTIDE SEQUENCE [LARGE SCALE GENOMIC DNA]</scope>
    <source>
        <strain evidence="10 11">AFS085496</strain>
    </source>
</reference>
<dbReference type="Gene3D" id="1.20.1560.10">
    <property type="entry name" value="ABC transporter type 1, transmembrane domain"/>
    <property type="match status" value="1"/>
</dbReference>
<dbReference type="InterPro" id="IPR017871">
    <property type="entry name" value="ABC_transporter-like_CS"/>
</dbReference>
<evidence type="ECO:0000313" key="10">
    <source>
        <dbReference type="EMBL" id="PFJ36913.1"/>
    </source>
</evidence>
<keyword evidence="3" id="KW-0547">Nucleotide-binding</keyword>
<dbReference type="InterPro" id="IPR039421">
    <property type="entry name" value="Type_1_exporter"/>
</dbReference>
<dbReference type="Gene3D" id="3.40.50.300">
    <property type="entry name" value="P-loop containing nucleotide triphosphate hydrolases"/>
    <property type="match status" value="1"/>
</dbReference>
<dbReference type="InterPro" id="IPR011527">
    <property type="entry name" value="ABC1_TM_dom"/>
</dbReference>
<dbReference type="GO" id="GO:0005886">
    <property type="term" value="C:plasma membrane"/>
    <property type="evidence" value="ECO:0007669"/>
    <property type="project" value="UniProtKB-SubCell"/>
</dbReference>
<proteinExistence type="predicted"/>
<comment type="caution">
    <text evidence="10">The sequence shown here is derived from an EMBL/GenBank/DDBJ whole genome shotgun (WGS) entry which is preliminary data.</text>
</comment>
<accession>A0A9X6WM77</accession>
<evidence type="ECO:0000259" key="8">
    <source>
        <dbReference type="PROSITE" id="PS50893"/>
    </source>
</evidence>
<dbReference type="PROSITE" id="PS00211">
    <property type="entry name" value="ABC_TRANSPORTER_1"/>
    <property type="match status" value="1"/>
</dbReference>
<dbReference type="EMBL" id="NUVX01000036">
    <property type="protein sequence ID" value="PFJ36913.1"/>
    <property type="molecule type" value="Genomic_DNA"/>
</dbReference>
<dbReference type="GO" id="GO:0034040">
    <property type="term" value="F:ATPase-coupled lipid transmembrane transporter activity"/>
    <property type="evidence" value="ECO:0007669"/>
    <property type="project" value="TreeGrafter"/>
</dbReference>
<evidence type="ECO:0000256" key="6">
    <source>
        <dbReference type="ARBA" id="ARBA00023136"/>
    </source>
</evidence>
<dbReference type="GO" id="GO:0016887">
    <property type="term" value="F:ATP hydrolysis activity"/>
    <property type="evidence" value="ECO:0007669"/>
    <property type="project" value="InterPro"/>
</dbReference>
<dbReference type="InterPro" id="IPR027417">
    <property type="entry name" value="P-loop_NTPase"/>
</dbReference>
<gene>
    <name evidence="10" type="ORF">COJ15_21530</name>
</gene>
<feature type="domain" description="ABC transporter" evidence="8">
    <location>
        <begin position="351"/>
        <end position="589"/>
    </location>
</feature>
<dbReference type="Proteomes" id="UP000224003">
    <property type="component" value="Unassembled WGS sequence"/>
</dbReference>
<dbReference type="GO" id="GO:0005524">
    <property type="term" value="F:ATP binding"/>
    <property type="evidence" value="ECO:0007669"/>
    <property type="project" value="UniProtKB-KW"/>
</dbReference>
<dbReference type="AlphaFoldDB" id="A0A9X6WM77"/>
<comment type="subcellular location">
    <subcellularLocation>
        <location evidence="1">Cell membrane</location>
        <topology evidence="1">Multi-pass membrane protein</topology>
    </subcellularLocation>
</comment>
<evidence type="ECO:0008006" key="12">
    <source>
        <dbReference type="Google" id="ProtNLM"/>
    </source>
</evidence>
<dbReference type="InterPro" id="IPR003593">
    <property type="entry name" value="AAA+_ATPase"/>
</dbReference>
<dbReference type="RefSeq" id="WP_098517156.1">
    <property type="nucleotide sequence ID" value="NZ_NUVX01000036.1"/>
</dbReference>
<dbReference type="SUPFAM" id="SSF90123">
    <property type="entry name" value="ABC transporter transmembrane region"/>
    <property type="match status" value="1"/>
</dbReference>
<keyword evidence="5 7" id="KW-1133">Transmembrane helix</keyword>
<dbReference type="PANTHER" id="PTHR24221">
    <property type="entry name" value="ATP-BINDING CASSETTE SUB-FAMILY B"/>
    <property type="match status" value="1"/>
</dbReference>
<dbReference type="SMART" id="SM00382">
    <property type="entry name" value="AAA"/>
    <property type="match status" value="1"/>
</dbReference>
<name>A0A9X6WM77_BACTU</name>
<evidence type="ECO:0000313" key="11">
    <source>
        <dbReference type="Proteomes" id="UP000224003"/>
    </source>
</evidence>
<keyword evidence="6 7" id="KW-0472">Membrane</keyword>
<evidence type="ECO:0000256" key="4">
    <source>
        <dbReference type="ARBA" id="ARBA00022840"/>
    </source>
</evidence>
<dbReference type="PANTHER" id="PTHR24221:SF646">
    <property type="entry name" value="HAEMOLYSIN SECRETION ATP-BINDING PROTEIN"/>
    <property type="match status" value="1"/>
</dbReference>
<evidence type="ECO:0000256" key="5">
    <source>
        <dbReference type="ARBA" id="ARBA00022989"/>
    </source>
</evidence>
<keyword evidence="4" id="KW-0067">ATP-binding</keyword>
<dbReference type="GO" id="GO:0140359">
    <property type="term" value="F:ABC-type transporter activity"/>
    <property type="evidence" value="ECO:0007669"/>
    <property type="project" value="InterPro"/>
</dbReference>
<protein>
    <recommendedName>
        <fullName evidence="12">ABC transporter ATP-binding protein</fullName>
    </recommendedName>
</protein>
<evidence type="ECO:0000256" key="1">
    <source>
        <dbReference type="ARBA" id="ARBA00004651"/>
    </source>
</evidence>
<organism evidence="10 11">
    <name type="scientific">Bacillus thuringiensis</name>
    <dbReference type="NCBI Taxonomy" id="1428"/>
    <lineage>
        <taxon>Bacteria</taxon>
        <taxon>Bacillati</taxon>
        <taxon>Bacillota</taxon>
        <taxon>Bacilli</taxon>
        <taxon>Bacillales</taxon>
        <taxon>Bacillaceae</taxon>
        <taxon>Bacillus</taxon>
        <taxon>Bacillus cereus group</taxon>
    </lineage>
</organism>
<feature type="transmembrane region" description="Helical" evidence="7">
    <location>
        <begin position="157"/>
        <end position="181"/>
    </location>
</feature>
<dbReference type="PROSITE" id="PS50893">
    <property type="entry name" value="ABC_TRANSPORTER_2"/>
    <property type="match status" value="1"/>
</dbReference>
<evidence type="ECO:0000256" key="2">
    <source>
        <dbReference type="ARBA" id="ARBA00022692"/>
    </source>
</evidence>
<evidence type="ECO:0000259" key="9">
    <source>
        <dbReference type="PROSITE" id="PS50929"/>
    </source>
</evidence>
<feature type="transmembrane region" description="Helical" evidence="7">
    <location>
        <begin position="260"/>
        <end position="281"/>
    </location>
</feature>